<keyword evidence="2" id="KW-1185">Reference proteome</keyword>
<proteinExistence type="predicted"/>
<protein>
    <submittedName>
        <fullName evidence="1">Uncharacterized protein</fullName>
    </submittedName>
</protein>
<gene>
    <name evidence="1" type="ORF">P8828_10335</name>
</gene>
<comment type="caution">
    <text evidence="1">The sequence shown here is derived from an EMBL/GenBank/DDBJ whole genome shotgun (WGS) entry which is preliminary data.</text>
</comment>
<dbReference type="EMBL" id="JARRTL010000009">
    <property type="protein sequence ID" value="MEC0485227.1"/>
    <property type="molecule type" value="Genomic_DNA"/>
</dbReference>
<accession>A0ABU6H5P1</accession>
<dbReference type="RefSeq" id="WP_156183651.1">
    <property type="nucleotide sequence ID" value="NZ_CP023481.1"/>
</dbReference>
<organism evidence="1 2">
    <name type="scientific">Bacillus glycinifermentans</name>
    <dbReference type="NCBI Taxonomy" id="1664069"/>
    <lineage>
        <taxon>Bacteria</taxon>
        <taxon>Bacillati</taxon>
        <taxon>Bacillota</taxon>
        <taxon>Bacilli</taxon>
        <taxon>Bacillales</taxon>
        <taxon>Bacillaceae</taxon>
        <taxon>Bacillus</taxon>
    </lineage>
</organism>
<evidence type="ECO:0000313" key="2">
    <source>
        <dbReference type="Proteomes" id="UP001341297"/>
    </source>
</evidence>
<evidence type="ECO:0000313" key="1">
    <source>
        <dbReference type="EMBL" id="MEC0485227.1"/>
    </source>
</evidence>
<dbReference type="Proteomes" id="UP001341297">
    <property type="component" value="Unassembled WGS sequence"/>
</dbReference>
<name>A0ABU6H5P1_9BACI</name>
<sequence>MAYRLPHTLQLSPSANPSVIYAVGLPVPVRASVTKRSAASRIQVIYS</sequence>
<reference evidence="1 2" key="1">
    <citation type="submission" date="2023-03" db="EMBL/GenBank/DDBJ databases">
        <title>Agriculturally important microbes genome sequencing.</title>
        <authorList>
            <person name="Dunlap C."/>
        </authorList>
    </citation>
    <scope>NUCLEOTIDE SEQUENCE [LARGE SCALE GENOMIC DNA]</scope>
    <source>
        <strain evidence="1 2">CBP-3203</strain>
    </source>
</reference>